<sequence length="568" mass="64885">MSKTKCCVRGCKSSPPHFKFPTSRVLIRKWLAALGPRCGAQGSVCSRHFRAEQWECARGRARLNKGVVPTIFDEDIKQDDDTAKETDAVPNANDKHKEETSSEDSRDSTDKTDPQKDTADPLKERSGTVKERNGSEREKDEQDKDKSDPEKDKDTEKESDDPQKEMPGEKGMSNGKKDSGEERVQEKASKESEEAPKSRDSLDSKGSKDKSKESTPKLPSGPRDIDKDKVEDIEDLLTYYHIKQNNIHNTTEEVTEEKRDETDQVEIEIEPSQHVDPVFIEISVDKDTSATGGDKNDCLMVLESVQVEVDPSALMLQEQDYHETDPEMDTLEIEEDPPNEKEDPISLLTSSDEDDVIIQEPHIDTVEVSDETDEDDMPLVKLLRKRRAEKKKNATKKVPKKSDPTIAQITWGLYDYYCVQCHFKTSNAADYRKHMASHAKVILMCQLCGYMTASSSQFAKHEKQHGEKMYKCDLCDFRAKRNISLVYHMKTHQVSKEYKCGECEFVAYSDQAILRHIRFCNDGKKYKCDKCSYSTKKRSDLKRHKSRKHRASNEERDEDYVPPSGCLD</sequence>
<gene>
    <name evidence="13" type="ORF">ABMA27_012922</name>
</gene>
<evidence type="ECO:0000256" key="4">
    <source>
        <dbReference type="ARBA" id="ARBA00022771"/>
    </source>
</evidence>
<evidence type="ECO:0000256" key="5">
    <source>
        <dbReference type="ARBA" id="ARBA00022833"/>
    </source>
</evidence>
<feature type="region of interest" description="Disordered" evidence="10">
    <location>
        <begin position="535"/>
        <end position="568"/>
    </location>
</feature>
<comment type="subcellular location">
    <subcellularLocation>
        <location evidence="1">Nucleus</location>
    </subcellularLocation>
</comment>
<dbReference type="Gene3D" id="3.30.160.60">
    <property type="entry name" value="Classic Zinc Finger"/>
    <property type="match status" value="3"/>
</dbReference>
<dbReference type="SUPFAM" id="SSF57716">
    <property type="entry name" value="Glucocorticoid receptor-like (DNA-binding domain)"/>
    <property type="match status" value="1"/>
</dbReference>
<dbReference type="EMBL" id="JBEUOH010000031">
    <property type="protein sequence ID" value="KAL0853162.1"/>
    <property type="molecule type" value="Genomic_DNA"/>
</dbReference>
<keyword evidence="5" id="KW-0862">Zinc</keyword>
<evidence type="ECO:0000256" key="7">
    <source>
        <dbReference type="ARBA" id="ARBA00023242"/>
    </source>
</evidence>
<evidence type="ECO:0000256" key="6">
    <source>
        <dbReference type="ARBA" id="ARBA00023125"/>
    </source>
</evidence>
<evidence type="ECO:0000313" key="13">
    <source>
        <dbReference type="EMBL" id="KAL0853162.1"/>
    </source>
</evidence>
<dbReference type="InterPro" id="IPR036236">
    <property type="entry name" value="Znf_C2H2_sf"/>
</dbReference>
<dbReference type="InterPro" id="IPR006612">
    <property type="entry name" value="THAP_Znf"/>
</dbReference>
<evidence type="ECO:0000256" key="1">
    <source>
        <dbReference type="ARBA" id="ARBA00004123"/>
    </source>
</evidence>
<feature type="compositionally biased region" description="Basic and acidic residues" evidence="10">
    <location>
        <begin position="175"/>
        <end position="215"/>
    </location>
</feature>
<dbReference type="SMART" id="SM00980">
    <property type="entry name" value="THAP"/>
    <property type="match status" value="1"/>
</dbReference>
<dbReference type="SMART" id="SM00692">
    <property type="entry name" value="DM3"/>
    <property type="match status" value="1"/>
</dbReference>
<dbReference type="InterPro" id="IPR013087">
    <property type="entry name" value="Znf_C2H2_type"/>
</dbReference>
<evidence type="ECO:0000256" key="10">
    <source>
        <dbReference type="SAM" id="MobiDB-lite"/>
    </source>
</evidence>
<evidence type="ECO:0000256" key="2">
    <source>
        <dbReference type="ARBA" id="ARBA00022723"/>
    </source>
</evidence>
<evidence type="ECO:0000256" key="3">
    <source>
        <dbReference type="ARBA" id="ARBA00022737"/>
    </source>
</evidence>
<feature type="region of interest" description="Disordered" evidence="10">
    <location>
        <begin position="76"/>
        <end position="229"/>
    </location>
</feature>
<dbReference type="Pfam" id="PF05485">
    <property type="entry name" value="THAP"/>
    <property type="match status" value="1"/>
</dbReference>
<evidence type="ECO:0000313" key="14">
    <source>
        <dbReference type="Proteomes" id="UP001549920"/>
    </source>
</evidence>
<evidence type="ECO:0000256" key="8">
    <source>
        <dbReference type="PROSITE-ProRule" id="PRU00042"/>
    </source>
</evidence>
<feature type="domain" description="C2H2-type" evidence="11">
    <location>
        <begin position="526"/>
        <end position="554"/>
    </location>
</feature>
<keyword evidence="4 8" id="KW-0863">Zinc-finger</keyword>
<evidence type="ECO:0000259" key="12">
    <source>
        <dbReference type="PROSITE" id="PS50950"/>
    </source>
</evidence>
<dbReference type="PANTHER" id="PTHR24392">
    <property type="entry name" value="ZINC FINGER PROTEIN"/>
    <property type="match status" value="1"/>
</dbReference>
<reference evidence="13 14" key="1">
    <citation type="submission" date="2024-06" db="EMBL/GenBank/DDBJ databases">
        <title>A chromosome-level genome assembly of beet webworm, Loxostege sticticalis.</title>
        <authorList>
            <person name="Zhang Y."/>
        </authorList>
    </citation>
    <scope>NUCLEOTIDE SEQUENCE [LARGE SCALE GENOMIC DNA]</scope>
    <source>
        <strain evidence="13">AQ026</strain>
        <tissue evidence="13">Whole body</tissue>
    </source>
</reference>
<dbReference type="SUPFAM" id="SSF57667">
    <property type="entry name" value="beta-beta-alpha zinc fingers"/>
    <property type="match status" value="2"/>
</dbReference>
<dbReference type="SMART" id="SM00355">
    <property type="entry name" value="ZnF_C2H2"/>
    <property type="match status" value="5"/>
</dbReference>
<name>A0ABR3H093_LOXSC</name>
<evidence type="ECO:0000256" key="9">
    <source>
        <dbReference type="PROSITE-ProRule" id="PRU00309"/>
    </source>
</evidence>
<dbReference type="PROSITE" id="PS50950">
    <property type="entry name" value="ZF_THAP"/>
    <property type="match status" value="1"/>
</dbReference>
<keyword evidence="2" id="KW-0479">Metal-binding</keyword>
<feature type="domain" description="C2H2-type" evidence="11">
    <location>
        <begin position="470"/>
        <end position="497"/>
    </location>
</feature>
<dbReference type="PROSITE" id="PS50157">
    <property type="entry name" value="ZINC_FINGER_C2H2_2"/>
    <property type="match status" value="2"/>
</dbReference>
<feature type="compositionally biased region" description="Basic residues" evidence="10">
    <location>
        <begin position="535"/>
        <end position="550"/>
    </location>
</feature>
<dbReference type="PANTHER" id="PTHR24392:SF31">
    <property type="entry name" value="C2H2-TYPE DOMAIN-CONTAINING PROTEIN"/>
    <property type="match status" value="1"/>
</dbReference>
<feature type="domain" description="THAP-type" evidence="12">
    <location>
        <begin position="1"/>
        <end position="72"/>
    </location>
</feature>
<organism evidence="13 14">
    <name type="scientific">Loxostege sticticalis</name>
    <name type="common">Beet webworm moth</name>
    <dbReference type="NCBI Taxonomy" id="481309"/>
    <lineage>
        <taxon>Eukaryota</taxon>
        <taxon>Metazoa</taxon>
        <taxon>Ecdysozoa</taxon>
        <taxon>Arthropoda</taxon>
        <taxon>Hexapoda</taxon>
        <taxon>Insecta</taxon>
        <taxon>Pterygota</taxon>
        <taxon>Neoptera</taxon>
        <taxon>Endopterygota</taxon>
        <taxon>Lepidoptera</taxon>
        <taxon>Glossata</taxon>
        <taxon>Ditrysia</taxon>
        <taxon>Pyraloidea</taxon>
        <taxon>Crambidae</taxon>
        <taxon>Pyraustinae</taxon>
        <taxon>Loxostege</taxon>
    </lineage>
</organism>
<feature type="compositionally biased region" description="Basic and acidic residues" evidence="10">
    <location>
        <begin position="79"/>
        <end position="168"/>
    </location>
</feature>
<protein>
    <submittedName>
        <fullName evidence="13">Uncharacterized protein</fullName>
    </submittedName>
</protein>
<comment type="caution">
    <text evidence="13">The sequence shown here is derived from an EMBL/GenBank/DDBJ whole genome shotgun (WGS) entry which is preliminary data.</text>
</comment>
<keyword evidence="7" id="KW-0539">Nucleus</keyword>
<keyword evidence="6 9" id="KW-0238">DNA-binding</keyword>
<accession>A0ABR3H093</accession>
<dbReference type="InterPro" id="IPR038441">
    <property type="entry name" value="THAP_Znf_sf"/>
</dbReference>
<keyword evidence="3" id="KW-0677">Repeat</keyword>
<dbReference type="Gene3D" id="6.20.210.20">
    <property type="entry name" value="THAP domain"/>
    <property type="match status" value="1"/>
</dbReference>
<evidence type="ECO:0000259" key="11">
    <source>
        <dbReference type="PROSITE" id="PS50157"/>
    </source>
</evidence>
<keyword evidence="14" id="KW-1185">Reference proteome</keyword>
<proteinExistence type="predicted"/>
<dbReference type="Proteomes" id="UP001549920">
    <property type="component" value="Unassembled WGS sequence"/>
</dbReference>